<organism evidence="1 2">
    <name type="scientific">Rhodofomes roseus</name>
    <dbReference type="NCBI Taxonomy" id="34475"/>
    <lineage>
        <taxon>Eukaryota</taxon>
        <taxon>Fungi</taxon>
        <taxon>Dikarya</taxon>
        <taxon>Basidiomycota</taxon>
        <taxon>Agaricomycotina</taxon>
        <taxon>Agaricomycetes</taxon>
        <taxon>Polyporales</taxon>
        <taxon>Rhodofomes</taxon>
    </lineage>
</organism>
<gene>
    <name evidence="1" type="ORF">C8Q71DRAFT_863289</name>
</gene>
<evidence type="ECO:0000313" key="2">
    <source>
        <dbReference type="Proteomes" id="UP000814176"/>
    </source>
</evidence>
<dbReference type="RefSeq" id="XP_047772835.1">
    <property type="nucleotide sequence ID" value="XM_047928145.1"/>
</dbReference>
<evidence type="ECO:0008006" key="3">
    <source>
        <dbReference type="Google" id="ProtNLM"/>
    </source>
</evidence>
<evidence type="ECO:0000313" key="1">
    <source>
        <dbReference type="EMBL" id="KAH9829361.1"/>
    </source>
</evidence>
<dbReference type="EMBL" id="JADCUA010000039">
    <property type="protein sequence ID" value="KAH9829361.1"/>
    <property type="molecule type" value="Genomic_DNA"/>
</dbReference>
<proteinExistence type="predicted"/>
<sequence>MQSDVLNEDIWAMILNFTRLDGARKQSLVTRSIHSLARRVVLSSARLFTQFQLVKACNFMLDDPDHCACWLCELYVQPYALADLKDGHTAEAVSALVQLAGLLEAAQNIQTLSLPYMEVLVVAEPRIGTALISLTRLQDVELLGVSSHVLDVANQMVSRPSRVSLGFVSPLAGISEHIVQLSHLTLLENARRVNIVFSDADDADEFKQPSDFDFELAQLGQYPSVRELCLYLCGPLPIFHIFPNMQILRMRRLNASFRRFDWRTWAWTGSVPLIKADAPNNDNRVQRTPYRMGRLPTGPLPDMLTSWVESLLPVIRQSRLVCMKLRFDVGNPPLKVTGLNAVREMLARQLQVPSLRYICIDAGWHQLERGPFDSHDYQRLFLVTKCTWCQVRDVGGERCVGIISCKAGERVERYLCSAEFEKTLSLDGVVLT</sequence>
<reference evidence="1 2" key="1">
    <citation type="journal article" date="2021" name="Environ. Microbiol.">
        <title>Gene family expansions and transcriptome signatures uncover fungal adaptations to wood decay.</title>
        <authorList>
            <person name="Hage H."/>
            <person name="Miyauchi S."/>
            <person name="Viragh M."/>
            <person name="Drula E."/>
            <person name="Min B."/>
            <person name="Chaduli D."/>
            <person name="Navarro D."/>
            <person name="Favel A."/>
            <person name="Norest M."/>
            <person name="Lesage-Meessen L."/>
            <person name="Balint B."/>
            <person name="Merenyi Z."/>
            <person name="de Eugenio L."/>
            <person name="Morin E."/>
            <person name="Martinez A.T."/>
            <person name="Baldrian P."/>
            <person name="Stursova M."/>
            <person name="Martinez M.J."/>
            <person name="Novotny C."/>
            <person name="Magnuson J.K."/>
            <person name="Spatafora J.W."/>
            <person name="Maurice S."/>
            <person name="Pangilinan J."/>
            <person name="Andreopoulos W."/>
            <person name="LaButti K."/>
            <person name="Hundley H."/>
            <person name="Na H."/>
            <person name="Kuo A."/>
            <person name="Barry K."/>
            <person name="Lipzen A."/>
            <person name="Henrissat B."/>
            <person name="Riley R."/>
            <person name="Ahrendt S."/>
            <person name="Nagy L.G."/>
            <person name="Grigoriev I.V."/>
            <person name="Martin F."/>
            <person name="Rosso M.N."/>
        </authorList>
    </citation>
    <scope>NUCLEOTIDE SEQUENCE [LARGE SCALE GENOMIC DNA]</scope>
    <source>
        <strain evidence="1 2">CIRM-BRFM 1785</strain>
    </source>
</reference>
<comment type="caution">
    <text evidence="1">The sequence shown here is derived from an EMBL/GenBank/DDBJ whole genome shotgun (WGS) entry which is preliminary data.</text>
</comment>
<dbReference type="GeneID" id="72008877"/>
<accession>A0ABQ8JZ69</accession>
<name>A0ABQ8JZ69_9APHY</name>
<keyword evidence="2" id="KW-1185">Reference proteome</keyword>
<dbReference type="Proteomes" id="UP000814176">
    <property type="component" value="Unassembled WGS sequence"/>
</dbReference>
<protein>
    <recommendedName>
        <fullName evidence="3">F-box domain-containing protein</fullName>
    </recommendedName>
</protein>